<evidence type="ECO:0000313" key="2">
    <source>
        <dbReference type="Proteomes" id="UP000195521"/>
    </source>
</evidence>
<organism evidence="1 2">
    <name type="scientific">Plasmodium gonderi</name>
    <dbReference type="NCBI Taxonomy" id="77519"/>
    <lineage>
        <taxon>Eukaryota</taxon>
        <taxon>Sar</taxon>
        <taxon>Alveolata</taxon>
        <taxon>Apicomplexa</taxon>
        <taxon>Aconoidasida</taxon>
        <taxon>Haemosporida</taxon>
        <taxon>Plasmodiidae</taxon>
        <taxon>Plasmodium</taxon>
        <taxon>Plasmodium (Plasmodium)</taxon>
    </lineage>
</organism>
<comment type="caution">
    <text evidence="1">The sequence shown here is derived from an EMBL/GenBank/DDBJ whole genome shotgun (WGS) entry which is preliminary data.</text>
</comment>
<proteinExistence type="predicted"/>
<evidence type="ECO:0000313" key="1">
    <source>
        <dbReference type="EMBL" id="GAW84496.1"/>
    </source>
</evidence>
<dbReference type="Proteomes" id="UP000195521">
    <property type="component" value="Unassembled WGS sequence"/>
</dbReference>
<keyword evidence="2" id="KW-1185">Reference proteome</keyword>
<dbReference type="EMBL" id="BDQF01000362">
    <property type="protein sequence ID" value="GAW84496.1"/>
    <property type="molecule type" value="Genomic_DNA"/>
</dbReference>
<dbReference type="AlphaFoldDB" id="A0A1Y1JPG1"/>
<name>A0A1Y1JPG1_PLAGO</name>
<dbReference type="GeneID" id="39745304"/>
<dbReference type="RefSeq" id="XP_028547085.1">
    <property type="nucleotide sequence ID" value="XM_028691284.1"/>
</dbReference>
<protein>
    <submittedName>
        <fullName evidence="1">Variable surface protein</fullName>
    </submittedName>
</protein>
<gene>
    <name evidence="1" type="ORF">PGO_003280</name>
</gene>
<sequence>MTMWLINLLINRKWKCETLTRCYEEMQKLSKIGDNANILGFMSLCKNSYPNEFDDNIFQIFRNLDVIYDKFKKLESDIDPSYWAFYEFGERMKFLEANQNKYDNSLRLLLKEFNDNIIEFVDKLEKKNNSSGIKSFLRGIKYWGYTKGVLTMVEKNIDINSSIEIERTTDISTNYTPFGSSLQPKARALRKLMKKKNKKHMNLIGLYENKYNKLNDKQYKTSKLLL</sequence>
<reference evidence="2" key="1">
    <citation type="submission" date="2017-04" db="EMBL/GenBank/DDBJ databases">
        <title>Plasmodium gonderi genome.</title>
        <authorList>
            <person name="Arisue N."/>
            <person name="Honma H."/>
            <person name="Kawai S."/>
            <person name="Tougan T."/>
            <person name="Tanabe K."/>
            <person name="Horii T."/>
        </authorList>
    </citation>
    <scope>NUCLEOTIDE SEQUENCE [LARGE SCALE GENOMIC DNA]</scope>
    <source>
        <strain evidence="2">ATCC 30045</strain>
    </source>
</reference>
<accession>A0A1Y1JPG1</accession>